<name>A0ABN6Y5E8_9MICO</name>
<geneLocation type="plasmid" evidence="1 2">
    <name>pNBRC108728a</name>
</geneLocation>
<sequence length="99" mass="10703">MAKPMLAFTAPVLSTKLSAALGQRSHVQQVYLTGIFPSRTAYIRAIRETLAGIVEPPLRDRVDDGCDSDEPEGTFYVTAKDVVTVGGARVELVELLAKL</sequence>
<dbReference type="EMBL" id="AP027733">
    <property type="protein sequence ID" value="BDZ52393.1"/>
    <property type="molecule type" value="Genomic_DNA"/>
</dbReference>
<dbReference type="Proteomes" id="UP001321486">
    <property type="component" value="Plasmid pNBRC108728a"/>
</dbReference>
<evidence type="ECO:0000313" key="2">
    <source>
        <dbReference type="Proteomes" id="UP001321486"/>
    </source>
</evidence>
<dbReference type="RefSeq" id="WP_286347251.1">
    <property type="nucleotide sequence ID" value="NZ_AP027733.1"/>
</dbReference>
<organism evidence="1 2">
    <name type="scientific">Frondihabitans sucicola</name>
    <dbReference type="NCBI Taxonomy" id="1268041"/>
    <lineage>
        <taxon>Bacteria</taxon>
        <taxon>Bacillati</taxon>
        <taxon>Actinomycetota</taxon>
        <taxon>Actinomycetes</taxon>
        <taxon>Micrococcales</taxon>
        <taxon>Microbacteriaceae</taxon>
        <taxon>Frondihabitans</taxon>
    </lineage>
</organism>
<proteinExistence type="predicted"/>
<evidence type="ECO:0000313" key="1">
    <source>
        <dbReference type="EMBL" id="BDZ52393.1"/>
    </source>
</evidence>
<keyword evidence="2" id="KW-1185">Reference proteome</keyword>
<gene>
    <name evidence="1" type="ORF">GCM10025867_46340</name>
</gene>
<accession>A0ABN6Y5E8</accession>
<reference evidence="2" key="1">
    <citation type="journal article" date="2019" name="Int. J. Syst. Evol. Microbiol.">
        <title>The Global Catalogue of Microorganisms (GCM) 10K type strain sequencing project: providing services to taxonomists for standard genome sequencing and annotation.</title>
        <authorList>
            <consortium name="The Broad Institute Genomics Platform"/>
            <consortium name="The Broad Institute Genome Sequencing Center for Infectious Disease"/>
            <person name="Wu L."/>
            <person name="Ma J."/>
        </authorList>
    </citation>
    <scope>NUCLEOTIDE SEQUENCE [LARGE SCALE GENOMIC DNA]</scope>
    <source>
        <strain evidence="2">NBRC 108728</strain>
    </source>
</reference>
<protein>
    <submittedName>
        <fullName evidence="1">Uncharacterized protein</fullName>
    </submittedName>
</protein>
<keyword evidence="1" id="KW-0614">Plasmid</keyword>